<evidence type="ECO:0000256" key="4">
    <source>
        <dbReference type="ARBA" id="ARBA00022989"/>
    </source>
</evidence>
<evidence type="ECO:0000256" key="1">
    <source>
        <dbReference type="ARBA" id="ARBA00004651"/>
    </source>
</evidence>
<feature type="transmembrane region" description="Helical" evidence="6">
    <location>
        <begin position="100"/>
        <end position="122"/>
    </location>
</feature>
<dbReference type="InterPro" id="IPR011701">
    <property type="entry name" value="MFS"/>
</dbReference>
<evidence type="ECO:0000259" key="7">
    <source>
        <dbReference type="PROSITE" id="PS50850"/>
    </source>
</evidence>
<dbReference type="PROSITE" id="PS50850">
    <property type="entry name" value="MFS"/>
    <property type="match status" value="1"/>
</dbReference>
<evidence type="ECO:0000256" key="3">
    <source>
        <dbReference type="ARBA" id="ARBA00022692"/>
    </source>
</evidence>
<dbReference type="Pfam" id="PF07690">
    <property type="entry name" value="MFS_1"/>
    <property type="match status" value="1"/>
</dbReference>
<dbReference type="SUPFAM" id="SSF103473">
    <property type="entry name" value="MFS general substrate transporter"/>
    <property type="match status" value="1"/>
</dbReference>
<protein>
    <submittedName>
        <fullName evidence="8">MFS transporter</fullName>
    </submittedName>
</protein>
<name>A0AAW6SX15_9BACI</name>
<dbReference type="PANTHER" id="PTHR42910:SF1">
    <property type="entry name" value="MAJOR FACILITATOR SUPERFAMILY (MFS) PROFILE DOMAIN-CONTAINING PROTEIN"/>
    <property type="match status" value="1"/>
</dbReference>
<dbReference type="AlphaFoldDB" id="A0AAW6SX15"/>
<keyword evidence="4 6" id="KW-1133">Transmembrane helix</keyword>
<keyword evidence="3 6" id="KW-0812">Transmembrane</keyword>
<reference evidence="8" key="1">
    <citation type="submission" date="2023-03" db="EMBL/GenBank/DDBJ databases">
        <title>Bacterial isolates from washroom surfaces on a university campus.</title>
        <authorList>
            <person name="Holman D.B."/>
            <person name="Gzyl K.E."/>
            <person name="Taheri A.E."/>
        </authorList>
    </citation>
    <scope>NUCLEOTIDE SEQUENCE</scope>
    <source>
        <strain evidence="8">RD03</strain>
    </source>
</reference>
<feature type="transmembrane region" description="Helical" evidence="6">
    <location>
        <begin position="220"/>
        <end position="241"/>
    </location>
</feature>
<keyword evidence="5 6" id="KW-0472">Membrane</keyword>
<dbReference type="PANTHER" id="PTHR42910">
    <property type="entry name" value="TRANSPORTER SCO4007-RELATED"/>
    <property type="match status" value="1"/>
</dbReference>
<dbReference type="GO" id="GO:0005886">
    <property type="term" value="C:plasma membrane"/>
    <property type="evidence" value="ECO:0007669"/>
    <property type="project" value="UniProtKB-SubCell"/>
</dbReference>
<evidence type="ECO:0000313" key="8">
    <source>
        <dbReference type="EMBL" id="MDH5160536.1"/>
    </source>
</evidence>
<feature type="transmembrane region" description="Helical" evidence="6">
    <location>
        <begin position="305"/>
        <end position="327"/>
    </location>
</feature>
<evidence type="ECO:0000256" key="6">
    <source>
        <dbReference type="SAM" id="Phobius"/>
    </source>
</evidence>
<dbReference type="Proteomes" id="UP001159179">
    <property type="component" value="Unassembled WGS sequence"/>
</dbReference>
<evidence type="ECO:0000256" key="2">
    <source>
        <dbReference type="ARBA" id="ARBA00022448"/>
    </source>
</evidence>
<feature type="domain" description="Major facilitator superfamily (MFS) profile" evidence="7">
    <location>
        <begin position="1"/>
        <end position="398"/>
    </location>
</feature>
<dbReference type="EMBL" id="JAROYP010000003">
    <property type="protein sequence ID" value="MDH5160536.1"/>
    <property type="molecule type" value="Genomic_DNA"/>
</dbReference>
<gene>
    <name evidence="8" type="ORF">P5X88_06270</name>
</gene>
<comment type="subcellular location">
    <subcellularLocation>
        <location evidence="1">Cell membrane</location>
        <topology evidence="1">Multi-pass membrane protein</topology>
    </subcellularLocation>
</comment>
<dbReference type="Gene3D" id="1.20.1250.20">
    <property type="entry name" value="MFS general substrate transporter like domains"/>
    <property type="match status" value="2"/>
</dbReference>
<feature type="transmembrane region" description="Helical" evidence="6">
    <location>
        <begin position="134"/>
        <end position="154"/>
    </location>
</feature>
<dbReference type="InterPro" id="IPR020846">
    <property type="entry name" value="MFS_dom"/>
</dbReference>
<dbReference type="CDD" id="cd17324">
    <property type="entry name" value="MFS_NepI_like"/>
    <property type="match status" value="1"/>
</dbReference>
<feature type="transmembrane region" description="Helical" evidence="6">
    <location>
        <begin position="40"/>
        <end position="65"/>
    </location>
</feature>
<feature type="transmembrane region" description="Helical" evidence="6">
    <location>
        <begin position="160"/>
        <end position="181"/>
    </location>
</feature>
<feature type="transmembrane region" description="Helical" evidence="6">
    <location>
        <begin position="374"/>
        <end position="393"/>
    </location>
</feature>
<organism evidence="8 9">
    <name type="scientific">Heyndrickxia oleronia</name>
    <dbReference type="NCBI Taxonomy" id="38875"/>
    <lineage>
        <taxon>Bacteria</taxon>
        <taxon>Bacillati</taxon>
        <taxon>Bacillota</taxon>
        <taxon>Bacilli</taxon>
        <taxon>Bacillales</taxon>
        <taxon>Bacillaceae</taxon>
        <taxon>Heyndrickxia</taxon>
    </lineage>
</organism>
<evidence type="ECO:0000256" key="5">
    <source>
        <dbReference type="ARBA" id="ARBA00023136"/>
    </source>
</evidence>
<feature type="transmembrane region" description="Helical" evidence="6">
    <location>
        <begin position="9"/>
        <end position="28"/>
    </location>
</feature>
<feature type="transmembrane region" description="Helical" evidence="6">
    <location>
        <begin position="77"/>
        <end position="94"/>
    </location>
</feature>
<keyword evidence="2" id="KW-0813">Transport</keyword>
<feature type="transmembrane region" description="Helical" evidence="6">
    <location>
        <begin position="347"/>
        <end position="368"/>
    </location>
</feature>
<dbReference type="RefSeq" id="WP_280616140.1">
    <property type="nucleotide sequence ID" value="NZ_JAROYP010000003.1"/>
</dbReference>
<sequence length="408" mass="44828">MIKLTKKTNFLIFILAISCGSLVANIYYTQPIIQFIAKDLNISSAFSGLLTTLTQIGYGLGLFFIVPMADLFKSKKIIGILIGLTITSLIGTLMSTNGVVFILLTTIIGIGACAAQILVPLTLRIVPMEETGKYVGKVMSGLLIGIMIARPLSIGISDWFGWRMVIIFSFITLIVILLLIIKFLPNYEVVSTSNINMSYPSLIVSMLKLLKNTPPLQQRAFYHACLFAAFSLYWTVMPILLRSEPLHFSNNEIALIGFVAIAGALLTPTIGKIADKGYISIMTNVSMMLVLLSIILLLFVQDHSLISVILIIISGIFIDIGVSGNLLLGQKVIFGLNPVMRNRLNGLYMTIFFLGGAFGSWIGSYTYYKFNSEVTLFIGTALPLIALIVHLINNTTLKLSKTRSKYLN</sequence>
<accession>A0AAW6SX15</accession>
<dbReference type="PROSITE" id="PS51257">
    <property type="entry name" value="PROKAR_LIPOPROTEIN"/>
    <property type="match status" value="1"/>
</dbReference>
<evidence type="ECO:0000313" key="9">
    <source>
        <dbReference type="Proteomes" id="UP001159179"/>
    </source>
</evidence>
<dbReference type="InterPro" id="IPR036259">
    <property type="entry name" value="MFS_trans_sf"/>
</dbReference>
<comment type="caution">
    <text evidence="8">The sequence shown here is derived from an EMBL/GenBank/DDBJ whole genome shotgun (WGS) entry which is preliminary data.</text>
</comment>
<feature type="transmembrane region" description="Helical" evidence="6">
    <location>
        <begin position="253"/>
        <end position="271"/>
    </location>
</feature>
<proteinExistence type="predicted"/>
<dbReference type="GO" id="GO:0022857">
    <property type="term" value="F:transmembrane transporter activity"/>
    <property type="evidence" value="ECO:0007669"/>
    <property type="project" value="InterPro"/>
</dbReference>
<feature type="transmembrane region" description="Helical" evidence="6">
    <location>
        <begin position="278"/>
        <end position="299"/>
    </location>
</feature>